<name>A0ABT8KVL1_9BACT</name>
<feature type="transmembrane region" description="Helical" evidence="6">
    <location>
        <begin position="378"/>
        <end position="403"/>
    </location>
</feature>
<evidence type="ECO:0000313" key="9">
    <source>
        <dbReference type="EMBL" id="MDN5204814.1"/>
    </source>
</evidence>
<feature type="transmembrane region" description="Helical" evidence="6">
    <location>
        <begin position="736"/>
        <end position="755"/>
    </location>
</feature>
<keyword evidence="4 6" id="KW-1133">Transmembrane helix</keyword>
<evidence type="ECO:0000256" key="5">
    <source>
        <dbReference type="ARBA" id="ARBA00023136"/>
    </source>
</evidence>
<feature type="domain" description="ABC3 transporter permease C-terminal" evidence="7">
    <location>
        <begin position="290"/>
        <end position="406"/>
    </location>
</feature>
<evidence type="ECO:0000256" key="1">
    <source>
        <dbReference type="ARBA" id="ARBA00004651"/>
    </source>
</evidence>
<evidence type="ECO:0000256" key="4">
    <source>
        <dbReference type="ARBA" id="ARBA00022989"/>
    </source>
</evidence>
<keyword evidence="2" id="KW-1003">Cell membrane</keyword>
<dbReference type="RefSeq" id="WP_346754838.1">
    <property type="nucleotide sequence ID" value="NZ_JAUJEA010000013.1"/>
</dbReference>
<dbReference type="InterPro" id="IPR003838">
    <property type="entry name" value="ABC3_permease_C"/>
</dbReference>
<evidence type="ECO:0000256" key="3">
    <source>
        <dbReference type="ARBA" id="ARBA00022692"/>
    </source>
</evidence>
<keyword evidence="3 6" id="KW-0812">Transmembrane</keyword>
<feature type="domain" description="ABC3 transporter permease C-terminal" evidence="7">
    <location>
        <begin position="687"/>
        <end position="796"/>
    </location>
</feature>
<comment type="subcellular location">
    <subcellularLocation>
        <location evidence="1">Cell membrane</location>
        <topology evidence="1">Multi-pass membrane protein</topology>
    </subcellularLocation>
</comment>
<feature type="transmembrane region" description="Helical" evidence="6">
    <location>
        <begin position="335"/>
        <end position="358"/>
    </location>
</feature>
<gene>
    <name evidence="9" type="ORF">QQ008_25715</name>
</gene>
<dbReference type="Pfam" id="PF02687">
    <property type="entry name" value="FtsX"/>
    <property type="match status" value="2"/>
</dbReference>
<keyword evidence="10" id="KW-1185">Reference proteome</keyword>
<sequence>MTKNNLKLIFRNFLKNKGYVAINILGLTLGTAACLLIYLLVTYELSFDNYHSNTENIYRVVIHEKEATGYEYSPSTPYPLAEALRIDMPDVSAISGIHYDQENTVRIDDKKFKEENILFADSLFSEVFDIPMKVGNAKEVLSQPNSVILTQEIAQKYFPNEDPIGKVIILGNELNLEVKGIVKDPPPNTHLPYIMLVSLPSLTDDFIGGFDRDSWGVQVAGYTYMVVSEHISKEEIEAGFIPFLQKYRGEKAEGESYHLQPLREIHFDTRYAGDDIENAVEYKYLFILSLIGILILVVASINFVNLSTALAVKKSKEVGIRKTLGASRFSLGRQFMLETLLLTLVATIIALALVERLLPSLNNFLNKEITFNLFTDPSVFLFVMVLVIFVSVLSGTYPSFILARYHPIMALKNKITSQNSTSVSLRKWLVIIQFAVSQVLIICTIIISQQMGHFRNKPLGFNSKALLTVPMPENKSQQLDGFKTRLSTNPNIESISYSLGAPSSGNNITTSFRLKGTEDESYSVNVKMIDYSYYETFGLELLAGRWFSPNEEKFASIDLPKEERKYSFVVNEATVKRLGFSSPEDALGKMISTGVNSISAPIIGVVRDFHFKSLHQQIEPCILMHFPYFYYTASLKVSSDHLPETIEHVKSAWSDIYSNYIFEYEFVDDHLAKLYQSEERTFTLFKVFSSLAILISCLGLLGLTSFITLQKTKEVAVRKVFGASISNVVYLFSRDFLKLVGIAFVLALPLAWYGADTWLAGFAYKIDLEIGFFLASVLLTGLIAFVTVSYQSIKAALVNPVDSLRNE</sequence>
<dbReference type="InterPro" id="IPR025857">
    <property type="entry name" value="MacB_PCD"/>
</dbReference>
<feature type="transmembrane region" description="Helical" evidence="6">
    <location>
        <begin position="687"/>
        <end position="709"/>
    </location>
</feature>
<dbReference type="PROSITE" id="PS51257">
    <property type="entry name" value="PROKAR_LIPOPROTEIN"/>
    <property type="match status" value="1"/>
</dbReference>
<dbReference type="PANTHER" id="PTHR30572">
    <property type="entry name" value="MEMBRANE COMPONENT OF TRANSPORTER-RELATED"/>
    <property type="match status" value="1"/>
</dbReference>
<evidence type="ECO:0000259" key="7">
    <source>
        <dbReference type="Pfam" id="PF02687"/>
    </source>
</evidence>
<proteinExistence type="predicted"/>
<accession>A0ABT8KVL1</accession>
<organism evidence="9 10">
    <name type="scientific">Splendidivirga corallicola</name>
    <dbReference type="NCBI Taxonomy" id="3051826"/>
    <lineage>
        <taxon>Bacteria</taxon>
        <taxon>Pseudomonadati</taxon>
        <taxon>Bacteroidota</taxon>
        <taxon>Cytophagia</taxon>
        <taxon>Cytophagales</taxon>
        <taxon>Splendidivirgaceae</taxon>
        <taxon>Splendidivirga</taxon>
    </lineage>
</organism>
<evidence type="ECO:0000313" key="10">
    <source>
        <dbReference type="Proteomes" id="UP001172082"/>
    </source>
</evidence>
<evidence type="ECO:0000259" key="8">
    <source>
        <dbReference type="Pfam" id="PF12704"/>
    </source>
</evidence>
<feature type="transmembrane region" description="Helical" evidence="6">
    <location>
        <begin position="284"/>
        <end position="312"/>
    </location>
</feature>
<dbReference type="Proteomes" id="UP001172082">
    <property type="component" value="Unassembled WGS sequence"/>
</dbReference>
<comment type="caution">
    <text evidence="9">The sequence shown here is derived from an EMBL/GenBank/DDBJ whole genome shotgun (WGS) entry which is preliminary data.</text>
</comment>
<keyword evidence="5 6" id="KW-0472">Membrane</keyword>
<dbReference type="PANTHER" id="PTHR30572:SF18">
    <property type="entry name" value="ABC-TYPE MACROLIDE FAMILY EXPORT SYSTEM PERMEASE COMPONENT 2"/>
    <property type="match status" value="1"/>
</dbReference>
<feature type="domain" description="MacB-like periplasmic core" evidence="8">
    <location>
        <begin position="488"/>
        <end position="610"/>
    </location>
</feature>
<dbReference type="InterPro" id="IPR050250">
    <property type="entry name" value="Macrolide_Exporter_MacB"/>
</dbReference>
<feature type="domain" description="MacB-like periplasmic core" evidence="8">
    <location>
        <begin position="21"/>
        <end position="236"/>
    </location>
</feature>
<feature type="transmembrane region" description="Helical" evidence="6">
    <location>
        <begin position="20"/>
        <end position="41"/>
    </location>
</feature>
<feature type="transmembrane region" description="Helical" evidence="6">
    <location>
        <begin position="428"/>
        <end position="447"/>
    </location>
</feature>
<feature type="transmembrane region" description="Helical" evidence="6">
    <location>
        <begin position="770"/>
        <end position="790"/>
    </location>
</feature>
<evidence type="ECO:0000256" key="6">
    <source>
        <dbReference type="SAM" id="Phobius"/>
    </source>
</evidence>
<dbReference type="EMBL" id="JAUJEA010000013">
    <property type="protein sequence ID" value="MDN5204814.1"/>
    <property type="molecule type" value="Genomic_DNA"/>
</dbReference>
<protein>
    <submittedName>
        <fullName evidence="9">ABC transporter permease</fullName>
    </submittedName>
</protein>
<dbReference type="Pfam" id="PF12704">
    <property type="entry name" value="MacB_PCD"/>
    <property type="match status" value="2"/>
</dbReference>
<reference evidence="9" key="1">
    <citation type="submission" date="2023-06" db="EMBL/GenBank/DDBJ databases">
        <title>Genomic of Parafulvivirga corallium.</title>
        <authorList>
            <person name="Wang G."/>
        </authorList>
    </citation>
    <scope>NUCLEOTIDE SEQUENCE</scope>
    <source>
        <strain evidence="9">BMA10</strain>
    </source>
</reference>
<evidence type="ECO:0000256" key="2">
    <source>
        <dbReference type="ARBA" id="ARBA00022475"/>
    </source>
</evidence>